<feature type="domain" description="NAC-A/B" evidence="5">
    <location>
        <begin position="29"/>
        <end position="96"/>
    </location>
</feature>
<keyword evidence="1" id="KW-0813">Transport</keyword>
<dbReference type="Gene3D" id="2.20.70.30">
    <property type="entry name" value="Nascent polypeptide-associated complex domain"/>
    <property type="match status" value="1"/>
</dbReference>
<reference evidence="6" key="1">
    <citation type="journal article" date="2015" name="Nature">
        <title>Complex archaea that bridge the gap between prokaryotes and eukaryotes.</title>
        <authorList>
            <person name="Spang A."/>
            <person name="Saw J.H."/>
            <person name="Jorgensen S.L."/>
            <person name="Zaremba-Niedzwiedzka K."/>
            <person name="Martijn J."/>
            <person name="Lind A.E."/>
            <person name="van Eijk R."/>
            <person name="Schleper C."/>
            <person name="Guy L."/>
            <person name="Ettema T.J."/>
        </authorList>
    </citation>
    <scope>NUCLEOTIDE SEQUENCE</scope>
</reference>
<organism evidence="6">
    <name type="scientific">marine sediment metagenome</name>
    <dbReference type="NCBI Taxonomy" id="412755"/>
    <lineage>
        <taxon>unclassified sequences</taxon>
        <taxon>metagenomes</taxon>
        <taxon>ecological metagenomes</taxon>
    </lineage>
</organism>
<dbReference type="GO" id="GO:0003723">
    <property type="term" value="F:RNA binding"/>
    <property type="evidence" value="ECO:0007669"/>
    <property type="project" value="UniProtKB-KW"/>
</dbReference>
<name>A0A0F9UC10_9ZZZZ</name>
<dbReference type="AlphaFoldDB" id="A0A0F9UC10"/>
<evidence type="ECO:0000259" key="5">
    <source>
        <dbReference type="PROSITE" id="PS51151"/>
    </source>
</evidence>
<feature type="region of interest" description="Disordered" evidence="4">
    <location>
        <begin position="1"/>
        <end position="42"/>
    </location>
</feature>
<dbReference type="NCBIfam" id="TIGR00264">
    <property type="entry name" value="archaeal-type nascent polypeptide-associated complex protein"/>
    <property type="match status" value="1"/>
</dbReference>
<keyword evidence="3" id="KW-0653">Protein transport</keyword>
<evidence type="ECO:0000256" key="4">
    <source>
        <dbReference type="SAM" id="MobiDB-lite"/>
    </source>
</evidence>
<dbReference type="SMART" id="SM01407">
    <property type="entry name" value="NAC"/>
    <property type="match status" value="1"/>
</dbReference>
<dbReference type="Gene3D" id="1.10.8.10">
    <property type="entry name" value="DNA helicase RuvA subunit, C-terminal domain"/>
    <property type="match status" value="1"/>
</dbReference>
<sequence>MVKLPKDMQEKIKSKPRRPQAVKKRDGGQAGSRQMRRRMQQQGIEMDQIDAIRVIIEGTEKTLVIEQPEVILMKQSGQEIYQIIGQAEEYSPESLVFTAANKIKSEDFNDELDIKPKITENDIMLVASQGNVDKKEAELVLKECEGDIAKAILFLKNKP</sequence>
<dbReference type="Pfam" id="PF19026">
    <property type="entry name" value="UBA_HYPK"/>
    <property type="match status" value="1"/>
</dbReference>
<dbReference type="InterPro" id="IPR044034">
    <property type="entry name" value="NAC-like_UBA"/>
</dbReference>
<feature type="compositionally biased region" description="Basic and acidic residues" evidence="4">
    <location>
        <begin position="1"/>
        <end position="13"/>
    </location>
</feature>
<gene>
    <name evidence="6" type="ORF">LCGC14_0625530</name>
</gene>
<evidence type="ECO:0000313" key="6">
    <source>
        <dbReference type="EMBL" id="KKN51173.1"/>
    </source>
</evidence>
<comment type="caution">
    <text evidence="6">The sequence shown here is derived from an EMBL/GenBank/DDBJ whole genome shotgun (WGS) entry which is preliminary data.</text>
</comment>
<evidence type="ECO:0000256" key="1">
    <source>
        <dbReference type="ARBA" id="ARBA00022448"/>
    </source>
</evidence>
<dbReference type="HAMAP" id="MF_00814">
    <property type="entry name" value="NAC_arch"/>
    <property type="match status" value="1"/>
</dbReference>
<dbReference type="GO" id="GO:0015031">
    <property type="term" value="P:protein transport"/>
    <property type="evidence" value="ECO:0007669"/>
    <property type="project" value="UniProtKB-KW"/>
</dbReference>
<evidence type="ECO:0000256" key="3">
    <source>
        <dbReference type="ARBA" id="ARBA00022927"/>
    </source>
</evidence>
<proteinExistence type="inferred from homology"/>
<dbReference type="Pfam" id="PF01849">
    <property type="entry name" value="NAC"/>
    <property type="match status" value="1"/>
</dbReference>
<dbReference type="EMBL" id="LAZR01001076">
    <property type="protein sequence ID" value="KKN51173.1"/>
    <property type="molecule type" value="Genomic_DNA"/>
</dbReference>
<dbReference type="PROSITE" id="PS51151">
    <property type="entry name" value="NAC_AB"/>
    <property type="match status" value="1"/>
</dbReference>
<dbReference type="InterPro" id="IPR038187">
    <property type="entry name" value="NAC_A/B_dom_sf"/>
</dbReference>
<keyword evidence="2" id="KW-0694">RNA-binding</keyword>
<protein>
    <recommendedName>
        <fullName evidence="5">NAC-A/B domain-containing protein</fullName>
    </recommendedName>
</protein>
<evidence type="ECO:0000256" key="2">
    <source>
        <dbReference type="ARBA" id="ARBA00022884"/>
    </source>
</evidence>
<dbReference type="InterPro" id="IPR005231">
    <property type="entry name" value="NAC_arc"/>
</dbReference>
<accession>A0A0F9UC10</accession>
<dbReference type="InterPro" id="IPR002715">
    <property type="entry name" value="Nas_poly-pep-assoc_cplx_dom"/>
</dbReference>